<dbReference type="Pfam" id="PF03830">
    <property type="entry name" value="PTSIIB_sorb"/>
    <property type="match status" value="1"/>
</dbReference>
<reference evidence="21" key="2">
    <citation type="submission" date="2021-04" db="EMBL/GenBank/DDBJ databases">
        <authorList>
            <person name="Gilroy R."/>
        </authorList>
    </citation>
    <scope>NUCLEOTIDE SEQUENCE</scope>
    <source>
        <strain evidence="21">CHK169-4300</strain>
    </source>
</reference>
<dbReference type="GO" id="GO:0008982">
    <property type="term" value="F:protein-N(PI)-phosphohistidine-sugar phosphotransferase activity"/>
    <property type="evidence" value="ECO:0007669"/>
    <property type="project" value="InterPro"/>
</dbReference>
<evidence type="ECO:0000256" key="7">
    <source>
        <dbReference type="ARBA" id="ARBA00022448"/>
    </source>
</evidence>
<keyword evidence="14" id="KW-0418">Kinase</keyword>
<dbReference type="Gene3D" id="3.40.35.10">
    <property type="entry name" value="Phosphotransferase system, sorbose subfamily IIB component"/>
    <property type="match status" value="1"/>
</dbReference>
<evidence type="ECO:0000256" key="11">
    <source>
        <dbReference type="ARBA" id="ARBA00022597"/>
    </source>
</evidence>
<evidence type="ECO:0000256" key="3">
    <source>
        <dbReference type="ARBA" id="ARBA00004496"/>
    </source>
</evidence>
<comment type="caution">
    <text evidence="21">The sequence shown here is derived from an EMBL/GenBank/DDBJ whole genome shotgun (WGS) entry which is preliminary data.</text>
</comment>
<dbReference type="PROSITE" id="PS51101">
    <property type="entry name" value="PTS_EIIB_TYPE_4"/>
    <property type="match status" value="1"/>
</dbReference>
<evidence type="ECO:0000256" key="6">
    <source>
        <dbReference type="ARBA" id="ARBA00021685"/>
    </source>
</evidence>
<dbReference type="Proteomes" id="UP000824106">
    <property type="component" value="Unassembled WGS sequence"/>
</dbReference>
<feature type="domain" description="PTS EIIB type-4" evidence="20">
    <location>
        <begin position="163"/>
        <end position="327"/>
    </location>
</feature>
<evidence type="ECO:0000256" key="1">
    <source>
        <dbReference type="ARBA" id="ARBA00000514"/>
    </source>
</evidence>
<evidence type="ECO:0000259" key="19">
    <source>
        <dbReference type="PROSITE" id="PS51096"/>
    </source>
</evidence>
<keyword evidence="13" id="KW-0598">Phosphotransferase system</keyword>
<accession>A0A9D2JWP4</accession>
<dbReference type="CDD" id="cd00006">
    <property type="entry name" value="PTS_IIA_man"/>
    <property type="match status" value="1"/>
</dbReference>
<dbReference type="InterPro" id="IPR036662">
    <property type="entry name" value="PTS_EIIA_man-typ_sf"/>
</dbReference>
<evidence type="ECO:0000256" key="14">
    <source>
        <dbReference type="ARBA" id="ARBA00022777"/>
    </source>
</evidence>
<dbReference type="SUPFAM" id="SSF53062">
    <property type="entry name" value="PTS system fructose IIA component-like"/>
    <property type="match status" value="1"/>
</dbReference>
<keyword evidence="8" id="KW-1003">Cell membrane</keyword>
<name>A0A9D2JWP4_9LACT</name>
<evidence type="ECO:0000256" key="9">
    <source>
        <dbReference type="ARBA" id="ARBA00022490"/>
    </source>
</evidence>
<evidence type="ECO:0000256" key="4">
    <source>
        <dbReference type="ARBA" id="ARBA00011738"/>
    </source>
</evidence>
<keyword evidence="11" id="KW-0762">Sugar transport</keyword>
<keyword evidence="15" id="KW-0472">Membrane</keyword>
<dbReference type="SUPFAM" id="SSF52728">
    <property type="entry name" value="PTS IIb component"/>
    <property type="match status" value="1"/>
</dbReference>
<sequence length="327" mass="35775">MVNIILASHGEFAEGILQSAQMIFGEQEQIAAATLMPNEGPDDLKAKLDEAVESFGQDAEILFMVDLWGGTPFNQTNVLYDQLGEKSAIVAGLNLPMLLEALGARMGMETAREVASHIISKEATGIRVRPEELQPAKEEITGVDNGDTKAVGSLEPGTVLGDGKIEYVLTRVDTRLLHGQVSINWNKATNPTRIIVVNDKISEDEMRKTLLQQAAPPGVRTNTIPIRKLVEINDDPRFGATRAMLLFDNPQDVLEAVEQGVDIQEVNLGSMAHATGKKMINKALSVDEEDVKTFKALEEHGVTFDVRILPGDSRENLDSLLRKENLI</sequence>
<dbReference type="GO" id="GO:0005886">
    <property type="term" value="C:plasma membrane"/>
    <property type="evidence" value="ECO:0007669"/>
    <property type="project" value="UniProtKB-SubCell"/>
</dbReference>
<keyword evidence="7" id="KW-0813">Transport</keyword>
<evidence type="ECO:0000256" key="5">
    <source>
        <dbReference type="ARBA" id="ARBA00011929"/>
    </source>
</evidence>
<comment type="subunit">
    <text evidence="4">Homodimer.</text>
</comment>
<keyword evidence="10" id="KW-0597">Phosphoprotein</keyword>
<evidence type="ECO:0000256" key="13">
    <source>
        <dbReference type="ARBA" id="ARBA00022683"/>
    </source>
</evidence>
<dbReference type="CDD" id="cd00001">
    <property type="entry name" value="PTS_IIB_man"/>
    <property type="match status" value="1"/>
</dbReference>
<dbReference type="GO" id="GO:0005737">
    <property type="term" value="C:cytoplasm"/>
    <property type="evidence" value="ECO:0007669"/>
    <property type="project" value="UniProtKB-SubCell"/>
</dbReference>
<dbReference type="InterPro" id="IPR051471">
    <property type="entry name" value="Bacterial_PTS_sugar_comp"/>
</dbReference>
<evidence type="ECO:0000256" key="16">
    <source>
        <dbReference type="ARBA" id="ARBA00023757"/>
    </source>
</evidence>
<evidence type="ECO:0000313" key="21">
    <source>
        <dbReference type="EMBL" id="HIZ70415.1"/>
    </source>
</evidence>
<comment type="catalytic activity">
    <reaction evidence="1">
        <text>D-mannose(out) + N(pros)-phospho-L-histidyl-[protein] = D-mannose 6-phosphate(in) + L-histidyl-[protein]</text>
        <dbReference type="Rhea" id="RHEA:49232"/>
        <dbReference type="Rhea" id="RHEA-COMP:9745"/>
        <dbReference type="Rhea" id="RHEA-COMP:9746"/>
        <dbReference type="ChEBI" id="CHEBI:4208"/>
        <dbReference type="ChEBI" id="CHEBI:29979"/>
        <dbReference type="ChEBI" id="CHEBI:58735"/>
        <dbReference type="ChEBI" id="CHEBI:64837"/>
        <dbReference type="EC" id="2.7.1.191"/>
    </reaction>
</comment>
<evidence type="ECO:0000256" key="2">
    <source>
        <dbReference type="ARBA" id="ARBA00004236"/>
    </source>
</evidence>
<dbReference type="NCBIfam" id="TIGR00824">
    <property type="entry name" value="EIIA-man"/>
    <property type="match status" value="1"/>
</dbReference>
<evidence type="ECO:0000313" key="22">
    <source>
        <dbReference type="Proteomes" id="UP000824106"/>
    </source>
</evidence>
<evidence type="ECO:0000256" key="10">
    <source>
        <dbReference type="ARBA" id="ARBA00022553"/>
    </source>
</evidence>
<evidence type="ECO:0000256" key="12">
    <source>
        <dbReference type="ARBA" id="ARBA00022679"/>
    </source>
</evidence>
<evidence type="ECO:0000259" key="20">
    <source>
        <dbReference type="PROSITE" id="PS51101"/>
    </source>
</evidence>
<feature type="domain" description="PTS EIIA type-4" evidence="19">
    <location>
        <begin position="1"/>
        <end position="126"/>
    </location>
</feature>
<dbReference type="PANTHER" id="PTHR33799">
    <property type="entry name" value="PTS PERMEASE-RELATED-RELATED"/>
    <property type="match status" value="1"/>
</dbReference>
<comment type="subcellular location">
    <subcellularLocation>
        <location evidence="2">Cell membrane</location>
    </subcellularLocation>
    <subcellularLocation>
        <location evidence="3">Cytoplasm</location>
    </subcellularLocation>
</comment>
<reference evidence="21" key="1">
    <citation type="journal article" date="2021" name="PeerJ">
        <title>Extensive microbial diversity within the chicken gut microbiome revealed by metagenomics and culture.</title>
        <authorList>
            <person name="Gilroy R."/>
            <person name="Ravi A."/>
            <person name="Getino M."/>
            <person name="Pursley I."/>
            <person name="Horton D.L."/>
            <person name="Alikhan N.F."/>
            <person name="Baker D."/>
            <person name="Gharbi K."/>
            <person name="Hall N."/>
            <person name="Watson M."/>
            <person name="Adriaenssens E.M."/>
            <person name="Foster-Nyarko E."/>
            <person name="Jarju S."/>
            <person name="Secka A."/>
            <person name="Antonio M."/>
            <person name="Oren A."/>
            <person name="Chaudhuri R.R."/>
            <person name="La Ragione R."/>
            <person name="Hildebrand F."/>
            <person name="Pallen M.J."/>
        </authorList>
    </citation>
    <scope>NUCLEOTIDE SEQUENCE</scope>
    <source>
        <strain evidence="21">CHK169-4300</strain>
    </source>
</reference>
<dbReference type="PANTHER" id="PTHR33799:SF1">
    <property type="entry name" value="PTS SYSTEM MANNOSE-SPECIFIC EIIAB COMPONENT-RELATED"/>
    <property type="match status" value="1"/>
</dbReference>
<keyword evidence="9" id="KW-0963">Cytoplasm</keyword>
<dbReference type="Pfam" id="PF03610">
    <property type="entry name" value="EIIA-man"/>
    <property type="match status" value="1"/>
</dbReference>
<dbReference type="GO" id="GO:0009401">
    <property type="term" value="P:phosphoenolpyruvate-dependent sugar phosphotransferase system"/>
    <property type="evidence" value="ECO:0007669"/>
    <property type="project" value="UniProtKB-KW"/>
</dbReference>
<evidence type="ECO:0000256" key="8">
    <source>
        <dbReference type="ARBA" id="ARBA00022475"/>
    </source>
</evidence>
<protein>
    <recommendedName>
        <fullName evidence="6">PTS system mannose-specific EIIAB component</fullName>
        <ecNumber evidence="5">2.7.1.191</ecNumber>
    </recommendedName>
    <alternativeName>
        <fullName evidence="18">EIIAB-Man</fullName>
    </alternativeName>
    <alternativeName>
        <fullName evidence="17">EIII-Man</fullName>
    </alternativeName>
</protein>
<dbReference type="InterPro" id="IPR004701">
    <property type="entry name" value="PTS_EIIA_man-typ"/>
</dbReference>
<dbReference type="InterPro" id="IPR013789">
    <property type="entry name" value="PTS_EIIA_man"/>
</dbReference>
<dbReference type="EMBL" id="DXAZ01000018">
    <property type="protein sequence ID" value="HIZ70415.1"/>
    <property type="molecule type" value="Genomic_DNA"/>
</dbReference>
<dbReference type="AlphaFoldDB" id="A0A9D2JWP4"/>
<comment type="function">
    <text evidence="16">The phosphoenolpyruvate-dependent sugar phosphotransferase system (sugar PTS), a major carbohydrate active transport system, catalyzes the phosphorylation of incoming sugar substrates concomitantly with their translocation across the cell membrane. The enzyme II ManXYZ PTS system is involved in mannose transport.</text>
</comment>
<evidence type="ECO:0000256" key="15">
    <source>
        <dbReference type="ARBA" id="ARBA00023136"/>
    </source>
</evidence>
<evidence type="ECO:0000256" key="18">
    <source>
        <dbReference type="ARBA" id="ARBA00032197"/>
    </source>
</evidence>
<evidence type="ECO:0000256" key="17">
    <source>
        <dbReference type="ARBA" id="ARBA00030229"/>
    </source>
</evidence>
<keyword evidence="12 21" id="KW-0808">Transferase</keyword>
<organism evidence="21 22">
    <name type="scientific">Candidatus Atopostipes pullistercoris</name>
    <dbReference type="NCBI Taxonomy" id="2838467"/>
    <lineage>
        <taxon>Bacteria</taxon>
        <taxon>Bacillati</taxon>
        <taxon>Bacillota</taxon>
        <taxon>Bacilli</taxon>
        <taxon>Lactobacillales</taxon>
        <taxon>Carnobacteriaceae</taxon>
        <taxon>Atopostipes</taxon>
    </lineage>
</organism>
<proteinExistence type="predicted"/>
<gene>
    <name evidence="21" type="ORF">H9808_01345</name>
</gene>
<dbReference type="EC" id="2.7.1.191" evidence="5"/>
<dbReference type="InterPro" id="IPR004720">
    <property type="entry name" value="PTS_IIB_sorbose-sp"/>
</dbReference>
<dbReference type="PROSITE" id="PS51096">
    <property type="entry name" value="PTS_EIIA_TYPE_4"/>
    <property type="match status" value="1"/>
</dbReference>
<dbReference type="InterPro" id="IPR033887">
    <property type="entry name" value="PTS_IIA_man"/>
</dbReference>
<dbReference type="GO" id="GO:0016301">
    <property type="term" value="F:kinase activity"/>
    <property type="evidence" value="ECO:0007669"/>
    <property type="project" value="UniProtKB-KW"/>
</dbReference>
<dbReference type="Gene3D" id="3.40.50.510">
    <property type="entry name" value="Phosphotransferase system, mannose-type IIA component"/>
    <property type="match status" value="1"/>
</dbReference>
<dbReference type="InterPro" id="IPR036667">
    <property type="entry name" value="PTS_IIB_sorbose-sp_sf"/>
</dbReference>